<evidence type="ECO:0000313" key="12">
    <source>
        <dbReference type="RefSeq" id="XP_015610338.1"/>
    </source>
</evidence>
<evidence type="ECO:0000313" key="13">
    <source>
        <dbReference type="RefSeq" id="XP_024935742.1"/>
    </source>
</evidence>
<dbReference type="KEGG" id="ccin:107275081"/>
<dbReference type="GO" id="GO:0000796">
    <property type="term" value="C:condensin complex"/>
    <property type="evidence" value="ECO:0007669"/>
    <property type="project" value="InterPro"/>
</dbReference>
<evidence type="ECO:0000256" key="5">
    <source>
        <dbReference type="ARBA" id="ARBA00022454"/>
    </source>
</evidence>
<evidence type="ECO:0000256" key="1">
    <source>
        <dbReference type="ARBA" id="ARBA00004286"/>
    </source>
</evidence>
<comment type="similarity">
    <text evidence="3">Belongs to the CND2 (condensin subunit 2) family.</text>
</comment>
<proteinExistence type="inferred from homology"/>
<dbReference type="PANTHER" id="PTHR13108">
    <property type="entry name" value="CONDENSIN COMPLEX SUBUNIT 2"/>
    <property type="match status" value="1"/>
</dbReference>
<dbReference type="Pfam" id="PF05786">
    <property type="entry name" value="Cnd2"/>
    <property type="match status" value="2"/>
</dbReference>
<keyword evidence="11" id="KW-1185">Reference proteome</keyword>
<gene>
    <name evidence="12 13" type="primary">LOC107275081</name>
</gene>
<sequence length="690" mass="78347">MLARKSMVLFHGEDSLNGIINTSSPIRRKSIVSQKSNSVTLSENDDEAERLARRRELQQLDRNSSSMTPLTSNNKRRSLGLGLVAQMSAPQMAERVTQCIKLSAENKINIKNAFSLEMIDFMTYMIKKKDTNMTNLQVASTSLDVSTKIYGYRVDGMHTDILRMMGGLDKQDDQAREVLSQTDGDQNDNNAEQAQLQEKVKKKKKSHQKILTSIESLKGTIETVNLTLAMHREGDSQTTDMLHQAMLPHHAYSGFYLHPYNDVIADTNKNNESEQQKDPIEVSYLQIDNILNSEICAPFTNFQFNGWSAEDEPEEEKEDDNTTKNNETNYQFDLDASLPDNDEPLGNDMNFFESEEDMENVNRCAIQRNDAVENIVDFRDAVTSASHNQPFEYSYVKRSVAIHWAGPMHWKIKSIPKSLTGSKVMEACRQEAVRKRKEIELQYDEEIKAACKERFVPGQAIKLLIKTAKTNWQEEKVTLPRDIHYDIIKATSFYCRPDVVLNFQKKNQVNTTQLEDDSVGYNYDNENDRTNYCPNVNTEDYHAGDDNDCDVGGAFELDDDGGLCTQPFTGDNLVTAPKLANKIFIPFSQRAKKIDMRQLKKCIWKCLLKTSSDKENIDIREAVENETAVKITESKNFADIYKELPKTLSKNNAEALSFPIAFVSLLHLANEKSLSVGSSSDMSDLIVQQN</sequence>
<evidence type="ECO:0000256" key="4">
    <source>
        <dbReference type="ARBA" id="ARBA00016065"/>
    </source>
</evidence>
<organism evidence="11 12">
    <name type="scientific">Cephus cinctus</name>
    <name type="common">Wheat stem sawfly</name>
    <dbReference type="NCBI Taxonomy" id="211228"/>
    <lineage>
        <taxon>Eukaryota</taxon>
        <taxon>Metazoa</taxon>
        <taxon>Ecdysozoa</taxon>
        <taxon>Arthropoda</taxon>
        <taxon>Hexapoda</taxon>
        <taxon>Insecta</taxon>
        <taxon>Pterygota</taxon>
        <taxon>Neoptera</taxon>
        <taxon>Endopterygota</taxon>
        <taxon>Hymenoptera</taxon>
        <taxon>Cephoidea</taxon>
        <taxon>Cephidae</taxon>
        <taxon>Cephus</taxon>
    </lineage>
</organism>
<dbReference type="PANTHER" id="PTHR13108:SF9">
    <property type="entry name" value="CONDENSIN COMPLEX SUBUNIT 2"/>
    <property type="match status" value="1"/>
</dbReference>
<dbReference type="GO" id="GO:0003682">
    <property type="term" value="F:chromatin binding"/>
    <property type="evidence" value="ECO:0007669"/>
    <property type="project" value="TreeGrafter"/>
</dbReference>
<evidence type="ECO:0000256" key="3">
    <source>
        <dbReference type="ARBA" id="ARBA00009471"/>
    </source>
</evidence>
<reference evidence="12 13" key="1">
    <citation type="submission" date="2025-04" db="UniProtKB">
        <authorList>
            <consortium name="RefSeq"/>
        </authorList>
    </citation>
    <scope>IDENTIFICATION</scope>
</reference>
<dbReference type="Proteomes" id="UP000694920">
    <property type="component" value="Unplaced"/>
</dbReference>
<keyword evidence="9" id="KW-0226">DNA condensation</keyword>
<dbReference type="GO" id="GO:0005737">
    <property type="term" value="C:cytoplasm"/>
    <property type="evidence" value="ECO:0007669"/>
    <property type="project" value="UniProtKB-SubCell"/>
</dbReference>
<dbReference type="AlphaFoldDB" id="A0AAJ7CI06"/>
<dbReference type="RefSeq" id="XP_024935742.1">
    <property type="nucleotide sequence ID" value="XM_025079974.1"/>
</dbReference>
<protein>
    <recommendedName>
        <fullName evidence="4">Condensin complex subunit 2</fullName>
    </recommendedName>
</protein>
<keyword evidence="6" id="KW-0963">Cytoplasm</keyword>
<comment type="subcellular location">
    <subcellularLocation>
        <location evidence="1">Chromosome</location>
    </subcellularLocation>
    <subcellularLocation>
        <location evidence="2">Cytoplasm</location>
    </subcellularLocation>
</comment>
<dbReference type="GO" id="GO:0007076">
    <property type="term" value="P:mitotic chromosome condensation"/>
    <property type="evidence" value="ECO:0007669"/>
    <property type="project" value="InterPro"/>
</dbReference>
<keyword evidence="5" id="KW-0158">Chromosome</keyword>
<evidence type="ECO:0000313" key="11">
    <source>
        <dbReference type="Proteomes" id="UP000694920"/>
    </source>
</evidence>
<dbReference type="RefSeq" id="XP_015610338.1">
    <property type="nucleotide sequence ID" value="XM_015754852.2"/>
</dbReference>
<keyword evidence="8" id="KW-0498">Mitosis</keyword>
<keyword evidence="7" id="KW-0132">Cell division</keyword>
<name>A0AAJ7CI06_CEPCN</name>
<evidence type="ECO:0000256" key="6">
    <source>
        <dbReference type="ARBA" id="ARBA00022490"/>
    </source>
</evidence>
<evidence type="ECO:0000256" key="7">
    <source>
        <dbReference type="ARBA" id="ARBA00022618"/>
    </source>
</evidence>
<keyword evidence="10" id="KW-0131">Cell cycle</keyword>
<dbReference type="InterPro" id="IPR022816">
    <property type="entry name" value="Condensin_barren_su2"/>
</dbReference>
<dbReference type="GO" id="GO:0051301">
    <property type="term" value="P:cell division"/>
    <property type="evidence" value="ECO:0007669"/>
    <property type="project" value="UniProtKB-KW"/>
</dbReference>
<accession>A0AAJ7CI06</accession>
<evidence type="ECO:0000256" key="10">
    <source>
        <dbReference type="ARBA" id="ARBA00023306"/>
    </source>
</evidence>
<dbReference type="GeneID" id="107275081"/>
<evidence type="ECO:0000256" key="9">
    <source>
        <dbReference type="ARBA" id="ARBA00023067"/>
    </source>
</evidence>
<evidence type="ECO:0000256" key="2">
    <source>
        <dbReference type="ARBA" id="ARBA00004496"/>
    </source>
</evidence>
<evidence type="ECO:0000256" key="8">
    <source>
        <dbReference type="ARBA" id="ARBA00022776"/>
    </source>
</evidence>